<accession>A0A0A9VS59</accession>
<organism evidence="1">
    <name type="scientific">Lygus hesperus</name>
    <name type="common">Western plant bug</name>
    <dbReference type="NCBI Taxonomy" id="30085"/>
    <lineage>
        <taxon>Eukaryota</taxon>
        <taxon>Metazoa</taxon>
        <taxon>Ecdysozoa</taxon>
        <taxon>Arthropoda</taxon>
        <taxon>Hexapoda</taxon>
        <taxon>Insecta</taxon>
        <taxon>Pterygota</taxon>
        <taxon>Neoptera</taxon>
        <taxon>Paraneoptera</taxon>
        <taxon>Hemiptera</taxon>
        <taxon>Heteroptera</taxon>
        <taxon>Panheteroptera</taxon>
        <taxon>Cimicomorpha</taxon>
        <taxon>Miridae</taxon>
        <taxon>Mirini</taxon>
        <taxon>Lygus</taxon>
    </lineage>
</organism>
<reference evidence="1" key="2">
    <citation type="submission" date="2014-07" db="EMBL/GenBank/DDBJ databases">
        <authorList>
            <person name="Hull J."/>
        </authorList>
    </citation>
    <scope>NUCLEOTIDE SEQUENCE</scope>
</reference>
<dbReference type="AlphaFoldDB" id="A0A0A9VS59"/>
<evidence type="ECO:0000313" key="1">
    <source>
        <dbReference type="EMBL" id="JAF99176.1"/>
    </source>
</evidence>
<proteinExistence type="predicted"/>
<gene>
    <name evidence="1" type="primary">sptP</name>
    <name evidence="1" type="ORF">CM83_105226</name>
</gene>
<dbReference type="EMBL" id="GBHO01044427">
    <property type="protein sequence ID" value="JAF99176.1"/>
    <property type="molecule type" value="Transcribed_RNA"/>
</dbReference>
<sequence>RSPCWSPGVLPFRITSANSSHISKNLVPLSFTIPSFDFLSLVSIEPPPRTSSGTTCSVPVLAFISPTHKSDASPFPSNTLTVSANPSSHASCLKYVGTQISSFSESPKTFILKIPLPKNCSKLKFALSTPTLLYAARIPPLALP</sequence>
<feature type="non-terminal residue" evidence="1">
    <location>
        <position position="144"/>
    </location>
</feature>
<reference evidence="1" key="1">
    <citation type="journal article" date="2014" name="PLoS ONE">
        <title>Transcriptome-Based Identification of ABC Transporters in the Western Tarnished Plant Bug Lygus hesperus.</title>
        <authorList>
            <person name="Hull J.J."/>
            <person name="Chaney K."/>
            <person name="Geib S.M."/>
            <person name="Fabrick J.A."/>
            <person name="Brent C.S."/>
            <person name="Walsh D."/>
            <person name="Lavine L.C."/>
        </authorList>
    </citation>
    <scope>NUCLEOTIDE SEQUENCE</scope>
</reference>
<feature type="non-terminal residue" evidence="1">
    <location>
        <position position="1"/>
    </location>
</feature>
<name>A0A0A9VS59_LYGHE</name>
<protein>
    <submittedName>
        <fullName evidence="1">Secreted effector protein sptP</fullName>
    </submittedName>
</protein>